<evidence type="ECO:0000313" key="5">
    <source>
        <dbReference type="Proteomes" id="UP000287651"/>
    </source>
</evidence>
<dbReference type="EMBL" id="AMZH03003307">
    <property type="protein sequence ID" value="RRT72730.1"/>
    <property type="molecule type" value="Genomic_DNA"/>
</dbReference>
<accession>A0A427A947</accession>
<comment type="caution">
    <text evidence="4">The sequence shown here is derived from an EMBL/GenBank/DDBJ whole genome shotgun (WGS) entry which is preliminary data.</text>
</comment>
<dbReference type="Proteomes" id="UP000287651">
    <property type="component" value="Unassembled WGS sequence"/>
</dbReference>
<evidence type="ECO:0000256" key="1">
    <source>
        <dbReference type="ARBA" id="ARBA00004123"/>
    </source>
</evidence>
<dbReference type="AlphaFoldDB" id="A0A427A947"/>
<evidence type="ECO:0000259" key="3">
    <source>
        <dbReference type="PROSITE" id="PS51742"/>
    </source>
</evidence>
<dbReference type="GO" id="GO:0003700">
    <property type="term" value="F:DNA-binding transcription factor activity"/>
    <property type="evidence" value="ECO:0007669"/>
    <property type="project" value="TreeGrafter"/>
</dbReference>
<evidence type="ECO:0000256" key="2">
    <source>
        <dbReference type="SAM" id="MobiDB-lite"/>
    </source>
</evidence>
<reference evidence="4 5" key="1">
    <citation type="journal article" date="2014" name="Agronomy (Basel)">
        <title>A Draft Genome Sequence for Ensete ventricosum, the Drought-Tolerant Tree Against Hunger.</title>
        <authorList>
            <person name="Harrison J."/>
            <person name="Moore K.A."/>
            <person name="Paszkiewicz K."/>
            <person name="Jones T."/>
            <person name="Grant M."/>
            <person name="Ambacheew D."/>
            <person name="Muzemil S."/>
            <person name="Studholme D.J."/>
        </authorList>
    </citation>
    <scope>NUCLEOTIDE SEQUENCE [LARGE SCALE GENOMIC DNA]</scope>
</reference>
<dbReference type="PROSITE" id="PS51742">
    <property type="entry name" value="PPC"/>
    <property type="match status" value="1"/>
</dbReference>
<organism evidence="4 5">
    <name type="scientific">Ensete ventricosum</name>
    <name type="common">Abyssinian banana</name>
    <name type="synonym">Musa ensete</name>
    <dbReference type="NCBI Taxonomy" id="4639"/>
    <lineage>
        <taxon>Eukaryota</taxon>
        <taxon>Viridiplantae</taxon>
        <taxon>Streptophyta</taxon>
        <taxon>Embryophyta</taxon>
        <taxon>Tracheophyta</taxon>
        <taxon>Spermatophyta</taxon>
        <taxon>Magnoliopsida</taxon>
        <taxon>Liliopsida</taxon>
        <taxon>Zingiberales</taxon>
        <taxon>Musaceae</taxon>
        <taxon>Ensete</taxon>
    </lineage>
</organism>
<protein>
    <recommendedName>
        <fullName evidence="3">PPC domain-containing protein</fullName>
    </recommendedName>
</protein>
<dbReference type="PANTHER" id="PTHR31100:SF14">
    <property type="entry name" value="AT-HOOK MOTIF NUCLEAR-LOCALIZED PROTEIN 15"/>
    <property type="match status" value="1"/>
</dbReference>
<feature type="compositionally biased region" description="Basic and acidic residues" evidence="2">
    <location>
        <begin position="53"/>
        <end position="66"/>
    </location>
</feature>
<proteinExistence type="predicted"/>
<dbReference type="PANTHER" id="PTHR31100">
    <property type="entry name" value="AT-HOOK MOTIF NUCLEAR-LOCALIZED PROTEIN 15"/>
    <property type="match status" value="1"/>
</dbReference>
<dbReference type="GO" id="GO:0005634">
    <property type="term" value="C:nucleus"/>
    <property type="evidence" value="ECO:0007669"/>
    <property type="project" value="UniProtKB-SubCell"/>
</dbReference>
<feature type="region of interest" description="Disordered" evidence="2">
    <location>
        <begin position="1"/>
        <end position="111"/>
    </location>
</feature>
<dbReference type="GO" id="GO:0003680">
    <property type="term" value="F:minor groove of adenine-thymine-rich DNA binding"/>
    <property type="evidence" value="ECO:0007669"/>
    <property type="project" value="InterPro"/>
</dbReference>
<feature type="compositionally biased region" description="Polar residues" evidence="2">
    <location>
        <begin position="10"/>
        <end position="26"/>
    </location>
</feature>
<dbReference type="Pfam" id="PF03479">
    <property type="entry name" value="PCC"/>
    <property type="match status" value="1"/>
</dbReference>
<dbReference type="SUPFAM" id="SSF117856">
    <property type="entry name" value="AF0104/ALDC/Ptd012-like"/>
    <property type="match status" value="1"/>
</dbReference>
<dbReference type="InterPro" id="IPR014476">
    <property type="entry name" value="AHL15-29"/>
</dbReference>
<feature type="region of interest" description="Disordered" evidence="2">
    <location>
        <begin position="236"/>
        <end position="294"/>
    </location>
</feature>
<dbReference type="Gene3D" id="3.30.1330.80">
    <property type="entry name" value="Hypothetical protein, similar to alpha- acetolactate decarboxylase, domain 2"/>
    <property type="match status" value="1"/>
</dbReference>
<feature type="compositionally biased region" description="Low complexity" evidence="2">
    <location>
        <begin position="41"/>
        <end position="52"/>
    </location>
</feature>
<gene>
    <name evidence="4" type="ORF">B296_00011843</name>
</gene>
<comment type="subcellular location">
    <subcellularLocation>
        <location evidence="1">Nucleus</location>
    </subcellularLocation>
</comment>
<dbReference type="CDD" id="cd11378">
    <property type="entry name" value="DUF296"/>
    <property type="match status" value="1"/>
</dbReference>
<name>A0A427A947_ENSVE</name>
<sequence length="505" mass="53157">MGGIDPVVATSPSTPSLHLRNPNAQLSPHRRDQADNPATPNSSSSKNNNNNNHVKDDDAGTGDDHSGGGGAGLDMVEAGSGGSGSSGRRLRGRPPGSKNKPKPPVIITRESPNALRSHVLEIVSGTDIMDAVAVFARRRQRGVSILSGSGVVTNVTLRQPAAPPGSVITLHGRFEILSLSGAFLPAPSPPGATGLTVYLAGGQGQVVGGIVAGELVASGPVLIIAATFTNATYERLPLGDDEPEAAAAPPGSEEMRLLQSPGEDGAGGGGGSSSHQLHAGLATDPPLFNPPPSLLPNGQMPHEVFGAWTSTIPGGYWGEQENRETVISSKYDRVSAIKKGSCGEGARDCTFPHHVLAESFKSLSTRKGCVDIRRLPLSYPNVRLHASPRHLHGRGAALAQSAPPPPPPPHHHQLALCPVPVVGRRLWFAFVVLSSNSVLKRVVYGGSVLDGEKILLWQIRRSRFLVKQVQPPIPFIARREQNCSEPESMTIVFLSTIGEYSKIYL</sequence>
<evidence type="ECO:0000313" key="4">
    <source>
        <dbReference type="EMBL" id="RRT72730.1"/>
    </source>
</evidence>
<feature type="domain" description="PPC" evidence="3">
    <location>
        <begin position="112"/>
        <end position="251"/>
    </location>
</feature>
<dbReference type="InterPro" id="IPR005175">
    <property type="entry name" value="PPC_dom"/>
</dbReference>
<dbReference type="FunFam" id="3.30.1330.80:FF:000001">
    <property type="entry name" value="AT-hook motif nuclear-localized protein"/>
    <property type="match status" value="1"/>
</dbReference>